<dbReference type="EMBL" id="FOEN01000022">
    <property type="protein sequence ID" value="SEQ56265.1"/>
    <property type="molecule type" value="Genomic_DNA"/>
</dbReference>
<sequence>MIISQYIGEAAYDYDFGRVEMKLYSATITDNQYQLTEHLQAKWVDRSQLMSLDWAPVDIPLAQELMTKKNL</sequence>
<dbReference type="STRING" id="89093.SAMN04488558_1224"/>
<evidence type="ECO:0000313" key="1">
    <source>
        <dbReference type="EMBL" id="SEQ56265.1"/>
    </source>
</evidence>
<reference evidence="1 2" key="1">
    <citation type="submission" date="2016-10" db="EMBL/GenBank/DDBJ databases">
        <authorList>
            <person name="de Groot N.N."/>
        </authorList>
    </citation>
    <scope>NUCLEOTIDE SEQUENCE [LARGE SCALE GENOMIC DNA]</scope>
    <source>
        <strain evidence="1 2">DSM 15695</strain>
    </source>
</reference>
<gene>
    <name evidence="1" type="ORF">SAMN04488558_1224</name>
</gene>
<organism evidence="1 2">
    <name type="scientific">Ignavigranum ruoffiae</name>
    <dbReference type="NCBI Taxonomy" id="89093"/>
    <lineage>
        <taxon>Bacteria</taxon>
        <taxon>Bacillati</taxon>
        <taxon>Bacillota</taxon>
        <taxon>Bacilli</taxon>
        <taxon>Lactobacillales</taxon>
        <taxon>Aerococcaceae</taxon>
        <taxon>Ignavigranum</taxon>
    </lineage>
</organism>
<dbReference type="Proteomes" id="UP000198833">
    <property type="component" value="Unassembled WGS sequence"/>
</dbReference>
<protein>
    <submittedName>
        <fullName evidence="1">8-oxo-dGTP diphosphatase</fullName>
    </submittedName>
</protein>
<dbReference type="AlphaFoldDB" id="A0A1H9H1R8"/>
<dbReference type="InterPro" id="IPR015797">
    <property type="entry name" value="NUDIX_hydrolase-like_dom_sf"/>
</dbReference>
<dbReference type="Gene3D" id="3.90.79.10">
    <property type="entry name" value="Nucleoside Triphosphate Pyrophosphohydrolase"/>
    <property type="match status" value="1"/>
</dbReference>
<keyword evidence="2" id="KW-1185">Reference proteome</keyword>
<accession>A0A1H9H1R8</accession>
<proteinExistence type="predicted"/>
<name>A0A1H9H1R8_9LACT</name>
<dbReference type="SUPFAM" id="SSF55811">
    <property type="entry name" value="Nudix"/>
    <property type="match status" value="1"/>
</dbReference>
<evidence type="ECO:0000313" key="2">
    <source>
        <dbReference type="Proteomes" id="UP000198833"/>
    </source>
</evidence>